<evidence type="ECO:0000313" key="2">
    <source>
        <dbReference type="EMBL" id="GAE37084.1"/>
    </source>
</evidence>
<proteinExistence type="predicted"/>
<feature type="coiled-coil region" evidence="1">
    <location>
        <begin position="25"/>
        <end position="52"/>
    </location>
</feature>
<dbReference type="Proteomes" id="UP000018896">
    <property type="component" value="Unassembled WGS sequence"/>
</dbReference>
<keyword evidence="1" id="KW-0175">Coiled coil</keyword>
<dbReference type="OrthoDB" id="2943062at2"/>
<accession>W4R0J7</accession>
<sequence>MTKKNWQAWQKEVLYEEYVKPDLSEQNLRKKLEQINKKYQNISINRNKALAR</sequence>
<dbReference type="EMBL" id="BAUV01000053">
    <property type="protein sequence ID" value="GAE37084.1"/>
    <property type="molecule type" value="Genomic_DNA"/>
</dbReference>
<comment type="caution">
    <text evidence="2">The sequence shown here is derived from an EMBL/GenBank/DDBJ whole genome shotgun (WGS) entry which is preliminary data.</text>
</comment>
<dbReference type="RefSeq" id="WP_156321508.1">
    <property type="nucleotide sequence ID" value="NZ_BAUV01000053.1"/>
</dbReference>
<dbReference type="AlphaFoldDB" id="W4R0J7"/>
<evidence type="ECO:0000313" key="3">
    <source>
        <dbReference type="Proteomes" id="UP000018896"/>
    </source>
</evidence>
<protein>
    <submittedName>
        <fullName evidence="2">Uncharacterized protein</fullName>
    </submittedName>
</protein>
<evidence type="ECO:0000256" key="1">
    <source>
        <dbReference type="SAM" id="Coils"/>
    </source>
</evidence>
<keyword evidence="3" id="KW-1185">Reference proteome</keyword>
<reference evidence="2 3" key="1">
    <citation type="journal article" date="2014" name="Genome Announc.">
        <title>Draft Genome Sequences of Three Alkaliphilic Bacillus Strains, Bacillus wakoensis JCM 9140T, Bacillus akibai JCM 9157T, and Bacillus hemicellulosilyticus JCM 9152T.</title>
        <authorList>
            <person name="Yuki M."/>
            <person name="Oshima K."/>
            <person name="Suda W."/>
            <person name="Oshida Y."/>
            <person name="Kitamura K."/>
            <person name="Iida T."/>
            <person name="Hattori M."/>
            <person name="Ohkuma M."/>
        </authorList>
    </citation>
    <scope>NUCLEOTIDE SEQUENCE [LARGE SCALE GENOMIC DNA]</scope>
    <source>
        <strain evidence="2 3">JCM 9157</strain>
    </source>
</reference>
<gene>
    <name evidence="2" type="ORF">JCM9157_4330</name>
</gene>
<name>W4R0J7_HALA3</name>
<organism evidence="2 3">
    <name type="scientific">Halalkalibacter akibai (strain ATCC 43226 / DSM 21942 / CIP 109018 / JCM 9157 / 1139)</name>
    <name type="common">Bacillus akibai</name>
    <dbReference type="NCBI Taxonomy" id="1236973"/>
    <lineage>
        <taxon>Bacteria</taxon>
        <taxon>Bacillati</taxon>
        <taxon>Bacillota</taxon>
        <taxon>Bacilli</taxon>
        <taxon>Bacillales</taxon>
        <taxon>Bacillaceae</taxon>
        <taxon>Halalkalibacter</taxon>
    </lineage>
</organism>